<dbReference type="EMBL" id="JACRDE010000444">
    <property type="protein sequence ID" value="MBI5251190.1"/>
    <property type="molecule type" value="Genomic_DNA"/>
</dbReference>
<name>A0A9D6Z4Q7_9BACT</name>
<dbReference type="PIRSF" id="PIRSF033563">
    <property type="entry name" value="UCP033563"/>
    <property type="match status" value="1"/>
</dbReference>
<reference evidence="1" key="1">
    <citation type="submission" date="2020-07" db="EMBL/GenBank/DDBJ databases">
        <title>Huge and variable diversity of episymbiotic CPR bacteria and DPANN archaea in groundwater ecosystems.</title>
        <authorList>
            <person name="He C.Y."/>
            <person name="Keren R."/>
            <person name="Whittaker M."/>
            <person name="Farag I.F."/>
            <person name="Doudna J."/>
            <person name="Cate J.H.D."/>
            <person name="Banfield J.F."/>
        </authorList>
    </citation>
    <scope>NUCLEOTIDE SEQUENCE</scope>
    <source>
        <strain evidence="1">NC_groundwater_1664_Pr3_B-0.1um_52_9</strain>
    </source>
</reference>
<dbReference type="PANTHER" id="PTHR36454:SF1">
    <property type="entry name" value="DUF1015 DOMAIN-CONTAINING PROTEIN"/>
    <property type="match status" value="1"/>
</dbReference>
<proteinExistence type="predicted"/>
<dbReference type="AlphaFoldDB" id="A0A9D6Z4Q7"/>
<gene>
    <name evidence="1" type="ORF">HY912_17005</name>
</gene>
<accession>A0A9D6Z4Q7</accession>
<evidence type="ECO:0000313" key="2">
    <source>
        <dbReference type="Proteomes" id="UP000807825"/>
    </source>
</evidence>
<dbReference type="Pfam" id="PF06245">
    <property type="entry name" value="DUF1015"/>
    <property type="match status" value="1"/>
</dbReference>
<evidence type="ECO:0000313" key="1">
    <source>
        <dbReference type="EMBL" id="MBI5251190.1"/>
    </source>
</evidence>
<dbReference type="PANTHER" id="PTHR36454">
    <property type="entry name" value="LMO2823 PROTEIN"/>
    <property type="match status" value="1"/>
</dbReference>
<dbReference type="InterPro" id="IPR008323">
    <property type="entry name" value="UCP033563"/>
</dbReference>
<dbReference type="Proteomes" id="UP000807825">
    <property type="component" value="Unassembled WGS sequence"/>
</dbReference>
<sequence>MPDIRPFQIVHYSDKHAGELNKLITPPYDIISPAEQEAFYRVNELNVIRLVLGKQYADDSDDNNRYTRAGATLRKWLDEGALTRDERPGFAIYRMEFDQLGGGRGTIDGIIALVKVDDYGQGKVLPHEKTYKGPKVDQLNLLRACRAHFTPIHGLFHDYNEQVVNEYSKFIQGPPQQETVDANGTVHKVWVLYDEESIARIRKALESASIFIADGHHRYETSLAYKKEMIATGHDDPDGGHQHVMMYLTAMSHPGLTILPAHRMVKGLKDFELEKIEDALSPYFHIEELCFSEINRDDVSRKLVERIRSYSDVGGKFGMVVRGENCFKLLRLKDFSAVDSMMDSDIPSTLRGLDVTILREVIMNHGLGMDRENNEGLIEYTPLISEALNQVMEGKIQVSFILNPTRVDQMRAAAELGHKLPHKSTYFFPKLSSGLVINVF</sequence>
<comment type="caution">
    <text evidence="1">The sequence shown here is derived from an EMBL/GenBank/DDBJ whole genome shotgun (WGS) entry which is preliminary data.</text>
</comment>
<protein>
    <submittedName>
        <fullName evidence="1">DUF1015 domain-containing protein</fullName>
    </submittedName>
</protein>
<organism evidence="1 2">
    <name type="scientific">Desulfomonile tiedjei</name>
    <dbReference type="NCBI Taxonomy" id="2358"/>
    <lineage>
        <taxon>Bacteria</taxon>
        <taxon>Pseudomonadati</taxon>
        <taxon>Thermodesulfobacteriota</taxon>
        <taxon>Desulfomonilia</taxon>
        <taxon>Desulfomonilales</taxon>
        <taxon>Desulfomonilaceae</taxon>
        <taxon>Desulfomonile</taxon>
    </lineage>
</organism>